<proteinExistence type="predicted"/>
<organism evidence="2 3">
    <name type="scientific">Cercospora kikuchii</name>
    <dbReference type="NCBI Taxonomy" id="84275"/>
    <lineage>
        <taxon>Eukaryota</taxon>
        <taxon>Fungi</taxon>
        <taxon>Dikarya</taxon>
        <taxon>Ascomycota</taxon>
        <taxon>Pezizomycotina</taxon>
        <taxon>Dothideomycetes</taxon>
        <taxon>Dothideomycetidae</taxon>
        <taxon>Mycosphaerellales</taxon>
        <taxon>Mycosphaerellaceae</taxon>
        <taxon>Cercospora</taxon>
    </lineage>
</organism>
<feature type="region of interest" description="Disordered" evidence="1">
    <location>
        <begin position="1"/>
        <end position="85"/>
    </location>
</feature>
<dbReference type="Proteomes" id="UP000825890">
    <property type="component" value="Unassembled WGS sequence"/>
</dbReference>
<dbReference type="AlphaFoldDB" id="A0A9P3FB34"/>
<reference evidence="2 3" key="1">
    <citation type="submission" date="2021-01" db="EMBL/GenBank/DDBJ databases">
        <title>Cercospora kikuchii MAFF 305040 whole genome shotgun sequence.</title>
        <authorList>
            <person name="Kashiwa T."/>
            <person name="Suzuki T."/>
        </authorList>
    </citation>
    <scope>NUCLEOTIDE SEQUENCE [LARGE SCALE GENOMIC DNA]</scope>
    <source>
        <strain evidence="2 3">MAFF 305040</strain>
    </source>
</reference>
<dbReference type="Gene3D" id="6.10.250.2440">
    <property type="match status" value="2"/>
</dbReference>
<gene>
    <name evidence="2" type="ORF">CKM354_000419700</name>
</gene>
<name>A0A9P3FB34_9PEZI</name>
<dbReference type="OrthoDB" id="2348401at2759"/>
<dbReference type="EMBL" id="BOLY01000002">
    <property type="protein sequence ID" value="GIZ40876.1"/>
    <property type="molecule type" value="Genomic_DNA"/>
</dbReference>
<dbReference type="GeneID" id="68289772"/>
<dbReference type="PIRSF" id="PIRSF002590">
    <property type="entry name" value="HSP9/HSP12_fun"/>
    <property type="match status" value="1"/>
</dbReference>
<sequence>MSDSLRQSNTDKAASALKPDSQKSTTEQLGDKAKGAGDSIAGKAQPEEEKSATQKATDSVSSAGESVKDTLGLGDSELLVENTAS</sequence>
<protein>
    <submittedName>
        <fullName evidence="2">Uncharacterized protein</fullName>
    </submittedName>
</protein>
<feature type="compositionally biased region" description="Polar residues" evidence="1">
    <location>
        <begin position="53"/>
        <end position="64"/>
    </location>
</feature>
<feature type="compositionally biased region" description="Polar residues" evidence="1">
    <location>
        <begin position="1"/>
        <end position="12"/>
    </location>
</feature>
<evidence type="ECO:0000256" key="1">
    <source>
        <dbReference type="SAM" id="MobiDB-lite"/>
    </source>
</evidence>
<accession>A0A9P3FB34</accession>
<dbReference type="Pfam" id="PF04119">
    <property type="entry name" value="HSP9_HSP12"/>
    <property type="match status" value="1"/>
</dbReference>
<dbReference type="InterPro" id="IPR007250">
    <property type="entry name" value="HSP9_HSP12"/>
</dbReference>
<comment type="caution">
    <text evidence="2">The sequence shown here is derived from an EMBL/GenBank/DDBJ whole genome shotgun (WGS) entry which is preliminary data.</text>
</comment>
<evidence type="ECO:0000313" key="2">
    <source>
        <dbReference type="EMBL" id="GIZ40876.1"/>
    </source>
</evidence>
<evidence type="ECO:0000313" key="3">
    <source>
        <dbReference type="Proteomes" id="UP000825890"/>
    </source>
</evidence>
<keyword evidence="3" id="KW-1185">Reference proteome</keyword>
<dbReference type="RefSeq" id="XP_044655363.1">
    <property type="nucleotide sequence ID" value="XM_044799428.1"/>
</dbReference>